<evidence type="ECO:0000256" key="4">
    <source>
        <dbReference type="ARBA" id="ARBA00023125"/>
    </source>
</evidence>
<evidence type="ECO:0000259" key="6">
    <source>
        <dbReference type="SMART" id="SM00528"/>
    </source>
</evidence>
<dbReference type="Pfam" id="PF00816">
    <property type="entry name" value="Histone_HNS"/>
    <property type="match status" value="1"/>
</dbReference>
<comment type="subcellular location">
    <subcellularLocation>
        <location evidence="1">Cytoplasm</location>
        <location evidence="1">Nucleoid</location>
    </subcellularLocation>
</comment>
<feature type="coiled-coil region" evidence="5">
    <location>
        <begin position="4"/>
        <end position="38"/>
    </location>
</feature>
<keyword evidence="3" id="KW-0963">Cytoplasm</keyword>
<dbReference type="PANTHER" id="PTHR38097">
    <property type="match status" value="1"/>
</dbReference>
<dbReference type="PANTHER" id="PTHR38097:SF2">
    <property type="entry name" value="DNA-BINDING PROTEIN STPA"/>
    <property type="match status" value="1"/>
</dbReference>
<dbReference type="Gene3D" id="4.10.430.10">
    <property type="entry name" value="Histone-like protein H-NS, C-terminal domain"/>
    <property type="match status" value="1"/>
</dbReference>
<dbReference type="Proteomes" id="UP001157167">
    <property type="component" value="Unassembled WGS sequence"/>
</dbReference>
<keyword evidence="4" id="KW-0238">DNA-binding</keyword>
<sequence>MSAVDELKAKLATLNEQLATLTVEKVKVEAELKDAERAFKKSALNEIFEKMNALGIDKSEIAEILGLTVAAHKKRKARAEKGLVEKKAKGVPKYRSFDDSAMTWTGKGRKPGWVQVYLDRGGDLESLLIKD</sequence>
<dbReference type="SMART" id="SM00528">
    <property type="entry name" value="HNS"/>
    <property type="match status" value="1"/>
</dbReference>
<evidence type="ECO:0000313" key="7">
    <source>
        <dbReference type="EMBL" id="GLT22947.1"/>
    </source>
</evidence>
<accession>A0ABQ6FEA0</accession>
<dbReference type="SUPFAM" id="SSF81273">
    <property type="entry name" value="H-NS histone-like proteins"/>
    <property type="match status" value="1"/>
</dbReference>
<dbReference type="InterPro" id="IPR037150">
    <property type="entry name" value="H-NS_C_dom_sf"/>
</dbReference>
<name>A0ABQ6FEA0_9RHOO</name>
<evidence type="ECO:0000256" key="3">
    <source>
        <dbReference type="ARBA" id="ARBA00022490"/>
    </source>
</evidence>
<dbReference type="InterPro" id="IPR027444">
    <property type="entry name" value="H-NS_C_dom"/>
</dbReference>
<organism evidence="7 8">
    <name type="scientific">Zoogloea oryzae</name>
    <dbReference type="NCBI Taxonomy" id="310767"/>
    <lineage>
        <taxon>Bacteria</taxon>
        <taxon>Pseudomonadati</taxon>
        <taxon>Pseudomonadota</taxon>
        <taxon>Betaproteobacteria</taxon>
        <taxon>Rhodocyclales</taxon>
        <taxon>Zoogloeaceae</taxon>
        <taxon>Zoogloea</taxon>
    </lineage>
</organism>
<feature type="domain" description="DNA-binding protein H-NS-like C-terminal" evidence="6">
    <location>
        <begin position="84"/>
        <end position="129"/>
    </location>
</feature>
<keyword evidence="8" id="KW-1185">Reference proteome</keyword>
<gene>
    <name evidence="7" type="primary">spbB_2</name>
    <name evidence="7" type="ORF">GCM10007933_24080</name>
</gene>
<evidence type="ECO:0000256" key="2">
    <source>
        <dbReference type="ARBA" id="ARBA00010610"/>
    </source>
</evidence>
<comment type="similarity">
    <text evidence="2">Belongs to the histone-like protein H-NS family.</text>
</comment>
<reference evidence="8" key="1">
    <citation type="journal article" date="2019" name="Int. J. Syst. Evol. Microbiol.">
        <title>The Global Catalogue of Microorganisms (GCM) 10K type strain sequencing project: providing services to taxonomists for standard genome sequencing and annotation.</title>
        <authorList>
            <consortium name="The Broad Institute Genomics Platform"/>
            <consortium name="The Broad Institute Genome Sequencing Center for Infectious Disease"/>
            <person name="Wu L."/>
            <person name="Ma J."/>
        </authorList>
    </citation>
    <scope>NUCLEOTIDE SEQUENCE [LARGE SCALE GENOMIC DNA]</scope>
    <source>
        <strain evidence="8">NBRC 102407</strain>
    </source>
</reference>
<keyword evidence="5" id="KW-0175">Coiled coil</keyword>
<comment type="caution">
    <text evidence="7">The sequence shown here is derived from an EMBL/GenBank/DDBJ whole genome shotgun (WGS) entry which is preliminary data.</text>
</comment>
<dbReference type="RefSeq" id="WP_284188210.1">
    <property type="nucleotide sequence ID" value="NZ_BSPX01000035.1"/>
</dbReference>
<evidence type="ECO:0000313" key="8">
    <source>
        <dbReference type="Proteomes" id="UP001157167"/>
    </source>
</evidence>
<proteinExistence type="inferred from homology"/>
<dbReference type="EMBL" id="BSPX01000035">
    <property type="protein sequence ID" value="GLT22947.1"/>
    <property type="molecule type" value="Genomic_DNA"/>
</dbReference>
<evidence type="ECO:0000256" key="1">
    <source>
        <dbReference type="ARBA" id="ARBA00004453"/>
    </source>
</evidence>
<evidence type="ECO:0000256" key="5">
    <source>
        <dbReference type="SAM" id="Coils"/>
    </source>
</evidence>
<protein>
    <submittedName>
        <fullName evidence="7">Histone-like nucleoid-structuring protein H-NS</fullName>
    </submittedName>
</protein>